<keyword evidence="4" id="KW-0472">Membrane</keyword>
<evidence type="ECO:0000256" key="5">
    <source>
        <dbReference type="ARBA" id="ARBA00023237"/>
    </source>
</evidence>
<evidence type="ECO:0000313" key="10">
    <source>
        <dbReference type="Proteomes" id="UP001204015"/>
    </source>
</evidence>
<dbReference type="Proteomes" id="UP001204015">
    <property type="component" value="Unassembled WGS sequence"/>
</dbReference>
<comment type="similarity">
    <text evidence="2">Belongs to the SusD family.</text>
</comment>
<evidence type="ECO:0000256" key="6">
    <source>
        <dbReference type="SAM" id="SignalP"/>
    </source>
</evidence>
<sequence length="585" mass="65985">MKLRDIKLIIPAFMAVMSFTACNSFLDQPATDNYNADNFYQNDDQCIEGVNYLYNSPWYDFQRGFIKVGEVLSGNYMWPNSPYLTFTVNSTDEDLVNMSYSLWAVIGHANTVYDNLKKASGPSEAIKNQCMGEALTWKAMAYFYLVRTFGDVPIVHDNSTSIGNQEYSTMRKVQKSDVYDYIIMTLEQAMTDLKGVKTPGNGRIDYYSAEGLLAKVYLTKSGVSAGGKGQRNTDDLAKAASYAKDVIDNSGRNLLDNYSDNFRLANNNNQESLIAWKWIVSNQWTSQNTLQSDLAMVGFDEYGDCWGGYGGPSVDLQDAFGVSALQSPELRSDLDARRKATMMMAGDFYDYFWTDKTDKNGKKGFNYLQFIYDKDYGAGGPNGQYQSPTGANDVKQLYGDDADHIAGVGTSAANMASSLSTHILRLSDIYLIYTEAVIGNNGSTTDASAIDAFYKVRHRSVPSYKRPASVSWTDVWKERRLEFAMEGDHWYDFVRRSYFDMDGAIQELKSQRRNQYYNLGDVYQRYYESGIWSVDTTLTRYNTDTPVPNVTASSFTLPFPQNDVVIDPSLNDSPIHVDVRKTYSY</sequence>
<dbReference type="PROSITE" id="PS51257">
    <property type="entry name" value="PROKAR_LIPOPROTEIN"/>
    <property type="match status" value="1"/>
</dbReference>
<keyword evidence="3 6" id="KW-0732">Signal</keyword>
<name>A0ABT1BXH7_9BACT</name>
<dbReference type="Gene3D" id="1.25.40.390">
    <property type="match status" value="1"/>
</dbReference>
<evidence type="ECO:0000256" key="4">
    <source>
        <dbReference type="ARBA" id="ARBA00023136"/>
    </source>
</evidence>
<evidence type="ECO:0000256" key="2">
    <source>
        <dbReference type="ARBA" id="ARBA00006275"/>
    </source>
</evidence>
<comment type="subcellular location">
    <subcellularLocation>
        <location evidence="1">Cell outer membrane</location>
    </subcellularLocation>
</comment>
<protein>
    <submittedName>
        <fullName evidence="9">RagB/SusD family nutrient uptake outer membrane protein</fullName>
    </submittedName>
</protein>
<proteinExistence type="inferred from homology"/>
<organism evidence="9 10">
    <name type="scientific">Segatella cerevisiae</name>
    <dbReference type="NCBI Taxonomy" id="2053716"/>
    <lineage>
        <taxon>Bacteria</taxon>
        <taxon>Pseudomonadati</taxon>
        <taxon>Bacteroidota</taxon>
        <taxon>Bacteroidia</taxon>
        <taxon>Bacteroidales</taxon>
        <taxon>Prevotellaceae</taxon>
        <taxon>Segatella</taxon>
    </lineage>
</organism>
<feature type="chain" id="PRO_5046746186" evidence="6">
    <location>
        <begin position="24"/>
        <end position="585"/>
    </location>
</feature>
<dbReference type="InterPro" id="IPR012944">
    <property type="entry name" value="SusD_RagB_dom"/>
</dbReference>
<dbReference type="SUPFAM" id="SSF48452">
    <property type="entry name" value="TPR-like"/>
    <property type="match status" value="1"/>
</dbReference>
<dbReference type="RefSeq" id="WP_252761126.1">
    <property type="nucleotide sequence ID" value="NZ_JAMXLY010000027.1"/>
</dbReference>
<feature type="domain" description="RagB/SusD" evidence="7">
    <location>
        <begin position="328"/>
        <end position="571"/>
    </location>
</feature>
<keyword evidence="5" id="KW-0998">Cell outer membrane</keyword>
<keyword evidence="10" id="KW-1185">Reference proteome</keyword>
<evidence type="ECO:0000259" key="8">
    <source>
        <dbReference type="Pfam" id="PF14322"/>
    </source>
</evidence>
<dbReference type="InterPro" id="IPR011990">
    <property type="entry name" value="TPR-like_helical_dom_sf"/>
</dbReference>
<accession>A0ABT1BXH7</accession>
<dbReference type="InterPro" id="IPR033985">
    <property type="entry name" value="SusD-like_N"/>
</dbReference>
<feature type="domain" description="SusD-like N-terminal" evidence="8">
    <location>
        <begin position="87"/>
        <end position="218"/>
    </location>
</feature>
<feature type="signal peptide" evidence="6">
    <location>
        <begin position="1"/>
        <end position="23"/>
    </location>
</feature>
<dbReference type="Pfam" id="PF14322">
    <property type="entry name" value="SusD-like_3"/>
    <property type="match status" value="1"/>
</dbReference>
<reference evidence="9 10" key="1">
    <citation type="submission" date="2022-06" db="EMBL/GenBank/DDBJ databases">
        <title>A taxonomic note on the genus Prevotella: Description of four novel genera and emended description of the genera Hallella and Xylanibacter.</title>
        <authorList>
            <person name="Hitch T.C.A."/>
        </authorList>
    </citation>
    <scope>NUCLEOTIDE SEQUENCE [LARGE SCALE GENOMIC DNA]</scope>
    <source>
        <strain evidence="9 10">DSM 100619</strain>
    </source>
</reference>
<comment type="caution">
    <text evidence="9">The sequence shown here is derived from an EMBL/GenBank/DDBJ whole genome shotgun (WGS) entry which is preliminary data.</text>
</comment>
<evidence type="ECO:0000259" key="7">
    <source>
        <dbReference type="Pfam" id="PF07980"/>
    </source>
</evidence>
<gene>
    <name evidence="9" type="ORF">NG821_07940</name>
</gene>
<evidence type="ECO:0000256" key="1">
    <source>
        <dbReference type="ARBA" id="ARBA00004442"/>
    </source>
</evidence>
<dbReference type="Pfam" id="PF07980">
    <property type="entry name" value="SusD_RagB"/>
    <property type="match status" value="1"/>
</dbReference>
<dbReference type="EMBL" id="JAMXLY010000027">
    <property type="protein sequence ID" value="MCO6025770.1"/>
    <property type="molecule type" value="Genomic_DNA"/>
</dbReference>
<evidence type="ECO:0000256" key="3">
    <source>
        <dbReference type="ARBA" id="ARBA00022729"/>
    </source>
</evidence>
<evidence type="ECO:0000313" key="9">
    <source>
        <dbReference type="EMBL" id="MCO6025770.1"/>
    </source>
</evidence>